<protein>
    <recommendedName>
        <fullName evidence="3">Tetratricopeptide repeat protein</fullName>
    </recommendedName>
</protein>
<name>A0ABP8DNZ9_9ACTN</name>
<evidence type="ECO:0008006" key="3">
    <source>
        <dbReference type="Google" id="ProtNLM"/>
    </source>
</evidence>
<dbReference type="RefSeq" id="WP_345137687.1">
    <property type="nucleotide sequence ID" value="NZ_BAABAT010000042.1"/>
</dbReference>
<accession>A0ABP8DNZ9</accession>
<reference evidence="2" key="1">
    <citation type="journal article" date="2019" name="Int. J. Syst. Evol. Microbiol.">
        <title>The Global Catalogue of Microorganisms (GCM) 10K type strain sequencing project: providing services to taxonomists for standard genome sequencing and annotation.</title>
        <authorList>
            <consortium name="The Broad Institute Genomics Platform"/>
            <consortium name="The Broad Institute Genome Sequencing Center for Infectious Disease"/>
            <person name="Wu L."/>
            <person name="Ma J."/>
        </authorList>
    </citation>
    <scope>NUCLEOTIDE SEQUENCE [LARGE SCALE GENOMIC DNA]</scope>
    <source>
        <strain evidence="2">JCM 17441</strain>
    </source>
</reference>
<evidence type="ECO:0000313" key="2">
    <source>
        <dbReference type="Proteomes" id="UP001500620"/>
    </source>
</evidence>
<organism evidence="1 2">
    <name type="scientific">Dactylosporangium darangshiense</name>
    <dbReference type="NCBI Taxonomy" id="579108"/>
    <lineage>
        <taxon>Bacteria</taxon>
        <taxon>Bacillati</taxon>
        <taxon>Actinomycetota</taxon>
        <taxon>Actinomycetes</taxon>
        <taxon>Micromonosporales</taxon>
        <taxon>Micromonosporaceae</taxon>
        <taxon>Dactylosporangium</taxon>
    </lineage>
</organism>
<sequence>MMEAARRALEQMRGSPDAWHTVRYERVTGPDGYDRDGNAARRAAVLWALQYDHRVEDLALVRWLAEQEARCRREAPFQGLTEETELAGFLLALLGQVEDVWRQWEIKRANFDTWCGYDVEHLAAAGVQRTIAFVRGSEHSERDDVLERLLGLDEEDLSGWWESSRSRFPADPDAEDPLTWIGRAKLADELDLARRWLDRWAAGRPRDKSTLSELRYQLADLGAFDEAAAAQREALAYAGNAWDSASGRRSLAELERRAGHHDAAWEALRACRRALDDVPGWSEVGLGRMYVEELFLLAGAASAALTRTVFDEADRQAGSVGDLPLVVLRAAAEAAEKAGRDDRARHYRTLRDAEQRRIEAELPRF</sequence>
<dbReference type="Proteomes" id="UP001500620">
    <property type="component" value="Unassembled WGS sequence"/>
</dbReference>
<gene>
    <name evidence="1" type="ORF">GCM10022255_090780</name>
</gene>
<dbReference type="InterPro" id="IPR011990">
    <property type="entry name" value="TPR-like_helical_dom_sf"/>
</dbReference>
<dbReference type="Gene3D" id="1.25.40.10">
    <property type="entry name" value="Tetratricopeptide repeat domain"/>
    <property type="match status" value="1"/>
</dbReference>
<keyword evidence="2" id="KW-1185">Reference proteome</keyword>
<dbReference type="EMBL" id="BAABAT010000042">
    <property type="protein sequence ID" value="GAA4260783.1"/>
    <property type="molecule type" value="Genomic_DNA"/>
</dbReference>
<proteinExistence type="predicted"/>
<evidence type="ECO:0000313" key="1">
    <source>
        <dbReference type="EMBL" id="GAA4260783.1"/>
    </source>
</evidence>
<comment type="caution">
    <text evidence="1">The sequence shown here is derived from an EMBL/GenBank/DDBJ whole genome shotgun (WGS) entry which is preliminary data.</text>
</comment>